<evidence type="ECO:0000313" key="1">
    <source>
        <dbReference type="EMBL" id="MBE5055294.1"/>
    </source>
</evidence>
<accession>A0ABR9R9B8</accession>
<dbReference type="Proteomes" id="UP000806211">
    <property type="component" value="Unassembled WGS sequence"/>
</dbReference>
<sequence>MEIIKSKVYVKADERGRITLCDGGYTTPAALSGWIEIDEGTGDRYNLCQSHYFDGGLYTEDGIPRYKLVDGKAVERTAEEIEADRAAIHPARPSRTSQMEAAVMAFASAAVDIEDATALQMPDLFPTWEDVLAAGKELPAGRILQDGAQLYRVEQDVTPQEGQPPHGDGMLAVYRPIDQQHAGTADDPIPWVLGMDCIAGKHYSYKDKVYRVAVGGSMTPCVWPPDTPSMWQWEEIA</sequence>
<protein>
    <recommendedName>
        <fullName evidence="3">Carbohydrate-binding protein</fullName>
    </recommendedName>
</protein>
<dbReference type="RefSeq" id="WP_193536753.1">
    <property type="nucleotide sequence ID" value="NZ_JADCKF010000003.1"/>
</dbReference>
<proteinExistence type="predicted"/>
<comment type="caution">
    <text evidence="1">The sequence shown here is derived from an EMBL/GenBank/DDBJ whole genome shotgun (WGS) entry which is preliminary data.</text>
</comment>
<name>A0ABR9R9B8_9FIRM</name>
<evidence type="ECO:0000313" key="2">
    <source>
        <dbReference type="Proteomes" id="UP000806211"/>
    </source>
</evidence>
<evidence type="ECO:0008006" key="3">
    <source>
        <dbReference type="Google" id="ProtNLM"/>
    </source>
</evidence>
<reference evidence="1 2" key="1">
    <citation type="submission" date="2020-10" db="EMBL/GenBank/DDBJ databases">
        <title>ChiBAC.</title>
        <authorList>
            <person name="Zenner C."/>
            <person name="Hitch T.C.A."/>
            <person name="Clavel T."/>
        </authorList>
    </citation>
    <scope>NUCLEOTIDE SEQUENCE [LARGE SCALE GENOMIC DNA]</scope>
    <source>
        <strain evidence="1 2">DSM 107456</strain>
    </source>
</reference>
<dbReference type="EMBL" id="JADCKF010000003">
    <property type="protein sequence ID" value="MBE5055294.1"/>
    <property type="molecule type" value="Genomic_DNA"/>
</dbReference>
<gene>
    <name evidence="1" type="ORF">INF37_04685</name>
</gene>
<keyword evidence="2" id="KW-1185">Reference proteome</keyword>
<organism evidence="1 2">
    <name type="scientific">Pseudoflavonifractor gallinarum</name>
    <dbReference type="NCBI Taxonomy" id="2779352"/>
    <lineage>
        <taxon>Bacteria</taxon>
        <taxon>Bacillati</taxon>
        <taxon>Bacillota</taxon>
        <taxon>Clostridia</taxon>
        <taxon>Eubacteriales</taxon>
        <taxon>Oscillospiraceae</taxon>
        <taxon>Pseudoflavonifractor</taxon>
    </lineage>
</organism>